<gene>
    <name evidence="1" type="ORF">GCM10023172_31860</name>
</gene>
<proteinExistence type="predicted"/>
<dbReference type="RefSeq" id="WP_208131124.1">
    <property type="nucleotide sequence ID" value="NZ_BAABGQ010000008.1"/>
</dbReference>
<evidence type="ECO:0000313" key="1">
    <source>
        <dbReference type="EMBL" id="GAA4504867.1"/>
    </source>
</evidence>
<dbReference type="EMBL" id="BAABGQ010000008">
    <property type="protein sequence ID" value="GAA4504867.1"/>
    <property type="molecule type" value="Genomic_DNA"/>
</dbReference>
<accession>A0ABP8QLX3</accession>
<evidence type="ECO:0000313" key="2">
    <source>
        <dbReference type="Proteomes" id="UP001501243"/>
    </source>
</evidence>
<keyword evidence="2" id="KW-1185">Reference proteome</keyword>
<reference evidence="2" key="1">
    <citation type="journal article" date="2019" name="Int. J. Syst. Evol. Microbiol.">
        <title>The Global Catalogue of Microorganisms (GCM) 10K type strain sequencing project: providing services to taxonomists for standard genome sequencing and annotation.</title>
        <authorList>
            <consortium name="The Broad Institute Genomics Platform"/>
            <consortium name="The Broad Institute Genome Sequencing Center for Infectious Disease"/>
            <person name="Wu L."/>
            <person name="Ma J."/>
        </authorList>
    </citation>
    <scope>NUCLEOTIDE SEQUENCE [LARGE SCALE GENOMIC DNA]</scope>
    <source>
        <strain evidence="2">JCM 17841</strain>
    </source>
</reference>
<dbReference type="Proteomes" id="UP001501243">
    <property type="component" value="Unassembled WGS sequence"/>
</dbReference>
<sequence>MTIAAFKNLHQRHQAAHLARHGRPLAERTEDSFDLRLFAVENFYAEVWHSRGDEAILFIHVFDRPSGLSDYLPLISLGEISR</sequence>
<name>A0ABP8QLX3_9BACT</name>
<comment type="caution">
    <text evidence="1">The sequence shown here is derived from an EMBL/GenBank/DDBJ whole genome shotgun (WGS) entry which is preliminary data.</text>
</comment>
<organism evidence="1 2">
    <name type="scientific">Hymenobacter ginsengisoli</name>
    <dbReference type="NCBI Taxonomy" id="1051626"/>
    <lineage>
        <taxon>Bacteria</taxon>
        <taxon>Pseudomonadati</taxon>
        <taxon>Bacteroidota</taxon>
        <taxon>Cytophagia</taxon>
        <taxon>Cytophagales</taxon>
        <taxon>Hymenobacteraceae</taxon>
        <taxon>Hymenobacter</taxon>
    </lineage>
</organism>
<protein>
    <submittedName>
        <fullName evidence="1">Uncharacterized protein</fullName>
    </submittedName>
</protein>